<accession>A0A9J6FJP4</accession>
<feature type="compositionally biased region" description="Basic and acidic residues" evidence="1">
    <location>
        <begin position="330"/>
        <end position="339"/>
    </location>
</feature>
<evidence type="ECO:0000256" key="1">
    <source>
        <dbReference type="SAM" id="MobiDB-lite"/>
    </source>
</evidence>
<name>A0A9J6FJP4_HAELO</name>
<sequence>MAASRNAAKALDIDKEDPDSWCTVGLLTNTECHQSILTDESGIQSFSNLPAYEQHSIAAQLGTGALRTICCHHQKFYLYTERHKRGCLDRFRLHGSESAPTGLVKVTSLLAESCRDVVTLEEGERLCQLCVDEIKKRQGSSRDGTSKGNSFASVLASKKHQERAKRMTDVVARCSVGIMTRSLCHITSEPFEDYIKAFSALPRSTAEILVSSLGRAFEDICTYHENLYLQGYGEPCFDPQNKHSKLGSSSPKWLVPRQFALACRGKYPIKPSRTVCLQCLKSFCNKYPEIKAFFNEDERATRDKLATTTESAEKEGNAEHQPGSDAENASMKEGRSSAVEYDRLGMRKRKKSNLTAVERELRNLRVDDPHLNDFLGSGHREKRKVKKKTKDVTGMSADRSTALYTDQGIHIASNTNVCDCLQVDCPGCHFPCAKCGSAKCGVECRRNRNWVYEQLEIDGVPNTVYKNPHLKALIAHRVPRMQLHIIPCALLGSLAQRSHTLHVTYNSGRALTVVALVHLSTTHADSWHTFANAFRSTSKGHRLPEGHGYYGPRGRCSIPQTLQGEWYSKEAGDDTYTTIDDNRMSNRGNCLHLVNRNNDNFTIIFENK</sequence>
<proteinExistence type="predicted"/>
<evidence type="ECO:0008006" key="6">
    <source>
        <dbReference type="Google" id="ProtNLM"/>
    </source>
</evidence>
<feature type="compositionally biased region" description="Basic and acidic residues" evidence="1">
    <location>
        <begin position="301"/>
        <end position="318"/>
    </location>
</feature>
<dbReference type="VEuPathDB" id="VectorBase:HLOH_045124"/>
<dbReference type="InterPro" id="IPR055472">
    <property type="entry name" value="DUF7044"/>
</dbReference>
<evidence type="ECO:0000259" key="3">
    <source>
        <dbReference type="Pfam" id="PF23071"/>
    </source>
</evidence>
<protein>
    <recommendedName>
        <fullName evidence="6">ARF7 effector protein C-terminal domain-containing protein</fullName>
    </recommendedName>
</protein>
<feature type="domain" description="ARF7 effector protein C-terminal" evidence="2">
    <location>
        <begin position="359"/>
        <end position="457"/>
    </location>
</feature>
<evidence type="ECO:0000313" key="4">
    <source>
        <dbReference type="EMBL" id="KAH9366462.1"/>
    </source>
</evidence>
<reference evidence="4 5" key="1">
    <citation type="journal article" date="2020" name="Cell">
        <title>Large-Scale Comparative Analyses of Tick Genomes Elucidate Their Genetic Diversity and Vector Capacities.</title>
        <authorList>
            <consortium name="Tick Genome and Microbiome Consortium (TIGMIC)"/>
            <person name="Jia N."/>
            <person name="Wang J."/>
            <person name="Shi W."/>
            <person name="Du L."/>
            <person name="Sun Y."/>
            <person name="Zhan W."/>
            <person name="Jiang J.F."/>
            <person name="Wang Q."/>
            <person name="Zhang B."/>
            <person name="Ji P."/>
            <person name="Bell-Sakyi L."/>
            <person name="Cui X.M."/>
            <person name="Yuan T.T."/>
            <person name="Jiang B.G."/>
            <person name="Yang W.F."/>
            <person name="Lam T.T."/>
            <person name="Chang Q.C."/>
            <person name="Ding S.J."/>
            <person name="Wang X.J."/>
            <person name="Zhu J.G."/>
            <person name="Ruan X.D."/>
            <person name="Zhao L."/>
            <person name="Wei J.T."/>
            <person name="Ye R.Z."/>
            <person name="Que T.C."/>
            <person name="Du C.H."/>
            <person name="Zhou Y.H."/>
            <person name="Cheng J.X."/>
            <person name="Dai P.F."/>
            <person name="Guo W.B."/>
            <person name="Han X.H."/>
            <person name="Huang E.J."/>
            <person name="Li L.F."/>
            <person name="Wei W."/>
            <person name="Gao Y.C."/>
            <person name="Liu J.Z."/>
            <person name="Shao H.Z."/>
            <person name="Wang X."/>
            <person name="Wang C.C."/>
            <person name="Yang T.C."/>
            <person name="Huo Q.B."/>
            <person name="Li W."/>
            <person name="Chen H.Y."/>
            <person name="Chen S.E."/>
            <person name="Zhou L.G."/>
            <person name="Ni X.B."/>
            <person name="Tian J.H."/>
            <person name="Sheng Y."/>
            <person name="Liu T."/>
            <person name="Pan Y.S."/>
            <person name="Xia L.Y."/>
            <person name="Li J."/>
            <person name="Zhao F."/>
            <person name="Cao W.C."/>
        </authorList>
    </citation>
    <scope>NUCLEOTIDE SEQUENCE [LARGE SCALE GENOMIC DNA]</scope>
    <source>
        <strain evidence="4">HaeL-2018</strain>
    </source>
</reference>
<keyword evidence="5" id="KW-1185">Reference proteome</keyword>
<dbReference type="EMBL" id="JABSTR010000004">
    <property type="protein sequence ID" value="KAH9366462.1"/>
    <property type="molecule type" value="Genomic_DNA"/>
</dbReference>
<gene>
    <name evidence="4" type="ORF">HPB48_022231</name>
</gene>
<comment type="caution">
    <text evidence="4">The sequence shown here is derived from an EMBL/GenBank/DDBJ whole genome shotgun (WGS) entry which is preliminary data.</text>
</comment>
<dbReference type="InterPro" id="IPR029264">
    <property type="entry name" value="ARF7EP_C"/>
</dbReference>
<dbReference type="PANTHER" id="PTHR46536:SF3">
    <property type="entry name" value="ARF7 EFFECTOR PROTEIN C-TERMINAL DOMAIN-CONTAINING PROTEIN"/>
    <property type="match status" value="1"/>
</dbReference>
<dbReference type="Proteomes" id="UP000821853">
    <property type="component" value="Chromosome 2"/>
</dbReference>
<dbReference type="PANTHER" id="PTHR46536">
    <property type="entry name" value="ARL14 EFFECTOR PROTEIN"/>
    <property type="match status" value="1"/>
</dbReference>
<dbReference type="Pfam" id="PF14949">
    <property type="entry name" value="ARF7EP_C"/>
    <property type="match status" value="1"/>
</dbReference>
<evidence type="ECO:0000259" key="2">
    <source>
        <dbReference type="Pfam" id="PF14949"/>
    </source>
</evidence>
<evidence type="ECO:0000313" key="5">
    <source>
        <dbReference type="Proteomes" id="UP000821853"/>
    </source>
</evidence>
<feature type="domain" description="DUF7044" evidence="3">
    <location>
        <begin position="555"/>
        <end position="603"/>
    </location>
</feature>
<organism evidence="4 5">
    <name type="scientific">Haemaphysalis longicornis</name>
    <name type="common">Bush tick</name>
    <dbReference type="NCBI Taxonomy" id="44386"/>
    <lineage>
        <taxon>Eukaryota</taxon>
        <taxon>Metazoa</taxon>
        <taxon>Ecdysozoa</taxon>
        <taxon>Arthropoda</taxon>
        <taxon>Chelicerata</taxon>
        <taxon>Arachnida</taxon>
        <taxon>Acari</taxon>
        <taxon>Parasitiformes</taxon>
        <taxon>Ixodida</taxon>
        <taxon>Ixodoidea</taxon>
        <taxon>Ixodidae</taxon>
        <taxon>Haemaphysalinae</taxon>
        <taxon>Haemaphysalis</taxon>
    </lineage>
</organism>
<feature type="region of interest" description="Disordered" evidence="1">
    <location>
        <begin position="301"/>
        <end position="339"/>
    </location>
</feature>
<dbReference type="OrthoDB" id="6492451at2759"/>
<dbReference type="AlphaFoldDB" id="A0A9J6FJP4"/>
<dbReference type="Pfam" id="PF23071">
    <property type="entry name" value="DUF7044"/>
    <property type="match status" value="1"/>
</dbReference>